<comment type="caution">
    <text evidence="7">The sequence shown here is derived from an EMBL/GenBank/DDBJ whole genome shotgun (WGS) entry which is preliminary data.</text>
</comment>
<dbReference type="EMBL" id="WNDP01000019">
    <property type="protein sequence ID" value="KAF1026692.1"/>
    <property type="molecule type" value="Genomic_DNA"/>
</dbReference>
<dbReference type="CDD" id="cd07989">
    <property type="entry name" value="LPLAT_AGPAT-like"/>
    <property type="match status" value="1"/>
</dbReference>
<accession>A0A833UE55</accession>
<dbReference type="AlphaFoldDB" id="A0A833UE55"/>
<dbReference type="Pfam" id="PF01553">
    <property type="entry name" value="Acyltransferase"/>
    <property type="match status" value="1"/>
</dbReference>
<comment type="pathway">
    <text evidence="1">Lipid metabolism.</text>
</comment>
<dbReference type="SUPFAM" id="SSF69593">
    <property type="entry name" value="Glycerol-3-phosphate (1)-acyltransferase"/>
    <property type="match status" value="1"/>
</dbReference>
<protein>
    <recommendedName>
        <fullName evidence="6">Phospholipid/glycerol acyltransferase domain-containing protein</fullName>
    </recommendedName>
</protein>
<gene>
    <name evidence="7" type="ORF">GAK29_01111</name>
</gene>
<evidence type="ECO:0000313" key="8">
    <source>
        <dbReference type="Proteomes" id="UP000490535"/>
    </source>
</evidence>
<evidence type="ECO:0000256" key="5">
    <source>
        <dbReference type="ARBA" id="ARBA00023315"/>
    </source>
</evidence>
<dbReference type="PANTHER" id="PTHR10434">
    <property type="entry name" value="1-ACYL-SN-GLYCEROL-3-PHOSPHATE ACYLTRANSFERASE"/>
    <property type="match status" value="1"/>
</dbReference>
<evidence type="ECO:0000313" key="7">
    <source>
        <dbReference type="EMBL" id="KAF1026692.1"/>
    </source>
</evidence>
<name>A0A833UE55_ACIBZ</name>
<evidence type="ECO:0000256" key="1">
    <source>
        <dbReference type="ARBA" id="ARBA00005189"/>
    </source>
</evidence>
<evidence type="ECO:0000256" key="3">
    <source>
        <dbReference type="ARBA" id="ARBA00022679"/>
    </source>
</evidence>
<keyword evidence="2" id="KW-0444">Lipid biosynthesis</keyword>
<keyword evidence="5" id="KW-0012">Acyltransferase</keyword>
<evidence type="ECO:0000259" key="6">
    <source>
        <dbReference type="SMART" id="SM00563"/>
    </source>
</evidence>
<dbReference type="InterPro" id="IPR002123">
    <property type="entry name" value="Plipid/glycerol_acylTrfase"/>
</dbReference>
<reference evidence="8" key="1">
    <citation type="journal article" date="2020" name="MBio">
        <title>Horizontal gene transfer to a defensive symbiont with a reduced genome amongst a multipartite beetle microbiome.</title>
        <authorList>
            <person name="Waterworth S.C."/>
            <person name="Florez L.V."/>
            <person name="Rees E.R."/>
            <person name="Hertweck C."/>
            <person name="Kaltenpoth M."/>
            <person name="Kwan J.C."/>
        </authorList>
    </citation>
    <scope>NUCLEOTIDE SEQUENCE [LARGE SCALE GENOMIC DNA]</scope>
</reference>
<keyword evidence="4" id="KW-0443">Lipid metabolism</keyword>
<dbReference type="PANTHER" id="PTHR10434:SF64">
    <property type="entry name" value="1-ACYL-SN-GLYCEROL-3-PHOSPHATE ACYLTRANSFERASE-RELATED"/>
    <property type="match status" value="1"/>
</dbReference>
<evidence type="ECO:0000256" key="2">
    <source>
        <dbReference type="ARBA" id="ARBA00022516"/>
    </source>
</evidence>
<dbReference type="GO" id="GO:0003841">
    <property type="term" value="F:1-acylglycerol-3-phosphate O-acyltransferase activity"/>
    <property type="evidence" value="ECO:0007669"/>
    <property type="project" value="TreeGrafter"/>
</dbReference>
<dbReference type="GO" id="GO:0006654">
    <property type="term" value="P:phosphatidic acid biosynthetic process"/>
    <property type="evidence" value="ECO:0007669"/>
    <property type="project" value="TreeGrafter"/>
</dbReference>
<dbReference type="Proteomes" id="UP000490535">
    <property type="component" value="Unassembled WGS sequence"/>
</dbReference>
<organism evidence="7 8">
    <name type="scientific">Acinetobacter bereziniae</name>
    <name type="common">Acinetobacter genomosp. 10</name>
    <dbReference type="NCBI Taxonomy" id="106648"/>
    <lineage>
        <taxon>Bacteria</taxon>
        <taxon>Pseudomonadati</taxon>
        <taxon>Pseudomonadota</taxon>
        <taxon>Gammaproteobacteria</taxon>
        <taxon>Moraxellales</taxon>
        <taxon>Moraxellaceae</taxon>
        <taxon>Acinetobacter</taxon>
    </lineage>
</organism>
<dbReference type="SMART" id="SM00563">
    <property type="entry name" value="PlsC"/>
    <property type="match status" value="1"/>
</dbReference>
<keyword evidence="3" id="KW-0808">Transferase</keyword>
<sequence>MSMTQQQAIKKSKSSNLSALSKIFLYSKKLVSSTSAVAEGFYLVYRHQLYKDPNNPRNTRYVQYFCRRLSEVFNVDVRVHGDIPREPALWVSNHISWLDIAVLGSGARVFFLAKAEIESWPVFGNLAKGGGTLFIKRGAGDSVRIREQIAAFLSKDIPVLFFPEATTTDGSKVKKVHGRILGAAIEAKKPVQVCVICYVNQDGKLDTVVPFIGETGFVEHVQAVLEMPKVVAHLKTFPAISTEGHTVETLTQQVQEMMQKGLEDLQKEVLTID</sequence>
<proteinExistence type="predicted"/>
<feature type="domain" description="Phospholipid/glycerol acyltransferase" evidence="6">
    <location>
        <begin position="88"/>
        <end position="199"/>
    </location>
</feature>
<evidence type="ECO:0000256" key="4">
    <source>
        <dbReference type="ARBA" id="ARBA00023098"/>
    </source>
</evidence>